<evidence type="ECO:0000313" key="19">
    <source>
        <dbReference type="EMBL" id="EFU73246.1"/>
    </source>
</evidence>
<comment type="catalytic activity">
    <reaction evidence="1">
        <text>D-mannitol(out) + N(pros)-phospho-L-histidyl-[protein] = D-mannitol 1-phosphate(in) + L-histidyl-[protein]</text>
        <dbReference type="Rhea" id="RHEA:33363"/>
        <dbReference type="Rhea" id="RHEA-COMP:9745"/>
        <dbReference type="Rhea" id="RHEA-COMP:9746"/>
        <dbReference type="ChEBI" id="CHEBI:16899"/>
        <dbReference type="ChEBI" id="CHEBI:29979"/>
        <dbReference type="ChEBI" id="CHEBI:61381"/>
        <dbReference type="ChEBI" id="CHEBI:64837"/>
        <dbReference type="EC" id="2.7.1.197"/>
    </reaction>
</comment>
<keyword evidence="14 16" id="KW-0472">Membrane</keyword>
<dbReference type="AlphaFoldDB" id="E6LHT1"/>
<keyword evidence="10 19" id="KW-0808">Transferase</keyword>
<dbReference type="InterPro" id="IPR003352">
    <property type="entry name" value="PTS_EIIC"/>
</dbReference>
<keyword evidence="6" id="KW-0813">Transport</keyword>
<comment type="subcellular location">
    <subcellularLocation>
        <location evidence="3">Cell membrane</location>
        <topology evidence="3">Multi-pass membrane protein</topology>
    </subcellularLocation>
</comment>
<dbReference type="NCBIfam" id="TIGR00851">
    <property type="entry name" value="mtlA"/>
    <property type="match status" value="1"/>
</dbReference>
<dbReference type="PROSITE" id="PS51099">
    <property type="entry name" value="PTS_EIIB_TYPE_2"/>
    <property type="match status" value="2"/>
</dbReference>
<keyword evidence="12 16" id="KW-0812">Transmembrane</keyword>
<dbReference type="Pfam" id="PF02378">
    <property type="entry name" value="PTS_EIIC"/>
    <property type="match status" value="1"/>
</dbReference>
<dbReference type="CDD" id="cd05567">
    <property type="entry name" value="PTS_IIB_mannitol"/>
    <property type="match status" value="2"/>
</dbReference>
<dbReference type="Proteomes" id="UP000010296">
    <property type="component" value="Unassembled WGS sequence"/>
</dbReference>
<dbReference type="GO" id="GO:0005886">
    <property type="term" value="C:plasma membrane"/>
    <property type="evidence" value="ECO:0007669"/>
    <property type="project" value="UniProtKB-SubCell"/>
</dbReference>
<keyword evidence="11" id="KW-0598">Phosphotransferase system</keyword>
<evidence type="ECO:0000256" key="12">
    <source>
        <dbReference type="ARBA" id="ARBA00022692"/>
    </source>
</evidence>
<evidence type="ECO:0000259" key="18">
    <source>
        <dbReference type="PROSITE" id="PS51104"/>
    </source>
</evidence>
<evidence type="ECO:0000256" key="14">
    <source>
        <dbReference type="ARBA" id="ARBA00023136"/>
    </source>
</evidence>
<feature type="domain" description="PTS EIIC type-2" evidence="18">
    <location>
        <begin position="53"/>
        <end position="386"/>
    </location>
</feature>
<dbReference type="HOGENOM" id="CLU_028721_2_1_9"/>
<evidence type="ECO:0000256" key="11">
    <source>
        <dbReference type="ARBA" id="ARBA00022683"/>
    </source>
</evidence>
<evidence type="ECO:0000256" key="3">
    <source>
        <dbReference type="ARBA" id="ARBA00004651"/>
    </source>
</evidence>
<dbReference type="InterPro" id="IPR003501">
    <property type="entry name" value="PTS_EIIB_2/3"/>
</dbReference>
<feature type="transmembrane region" description="Helical" evidence="16">
    <location>
        <begin position="120"/>
        <end position="149"/>
    </location>
</feature>
<evidence type="ECO:0000256" key="7">
    <source>
        <dbReference type="ARBA" id="ARBA00022475"/>
    </source>
</evidence>
<evidence type="ECO:0000256" key="13">
    <source>
        <dbReference type="ARBA" id="ARBA00022989"/>
    </source>
</evidence>
<dbReference type="PANTHER" id="PTHR30181:SF2">
    <property type="entry name" value="PTS SYSTEM MANNITOL-SPECIFIC EIICBA COMPONENT"/>
    <property type="match status" value="1"/>
</dbReference>
<keyword evidence="13 16" id="KW-1133">Transmembrane helix</keyword>
<dbReference type="STRING" id="888064.HMPREF9088_1921"/>
<protein>
    <recommendedName>
        <fullName evidence="5">PTS system mannitol-specific EIICB component</fullName>
        <ecNumber evidence="4">2.7.1.197</ecNumber>
    </recommendedName>
    <alternativeName>
        <fullName evidence="15">EIICB-Mtl</fullName>
    </alternativeName>
</protein>
<dbReference type="SUPFAM" id="SSF52794">
    <property type="entry name" value="PTS system IIB component-like"/>
    <property type="match status" value="2"/>
</dbReference>
<dbReference type="GO" id="GO:0022872">
    <property type="term" value="F:protein-N(PI)-phosphohistidine-mannitol phosphotransferase system transmembrane transporter activity"/>
    <property type="evidence" value="ECO:0007669"/>
    <property type="project" value="InterPro"/>
</dbReference>
<keyword evidence="7" id="KW-1003">Cell membrane</keyword>
<dbReference type="InterPro" id="IPR004718">
    <property type="entry name" value="PTS_IIC_mtl"/>
</dbReference>
<evidence type="ECO:0000313" key="20">
    <source>
        <dbReference type="Proteomes" id="UP000010296"/>
    </source>
</evidence>
<dbReference type="InterPro" id="IPR050893">
    <property type="entry name" value="Sugar_PTS"/>
</dbReference>
<accession>E6LHT1</accession>
<feature type="transmembrane region" description="Helical" evidence="16">
    <location>
        <begin position="310"/>
        <end position="332"/>
    </location>
</feature>
<evidence type="ECO:0000256" key="2">
    <source>
        <dbReference type="ARBA" id="ARBA00002434"/>
    </source>
</evidence>
<name>E6LHT1_ENTI1</name>
<feature type="transmembrane region" description="Helical" evidence="16">
    <location>
        <begin position="352"/>
        <end position="377"/>
    </location>
</feature>
<reference evidence="19 20" key="1">
    <citation type="submission" date="2010-12" db="EMBL/GenBank/DDBJ databases">
        <authorList>
            <person name="Muzny D."/>
            <person name="Qin X."/>
            <person name="Deng J."/>
            <person name="Jiang H."/>
            <person name="Liu Y."/>
            <person name="Qu J."/>
            <person name="Song X.-Z."/>
            <person name="Zhang L."/>
            <person name="Thornton R."/>
            <person name="Coyle M."/>
            <person name="Francisco L."/>
            <person name="Jackson L."/>
            <person name="Javaid M."/>
            <person name="Korchina V."/>
            <person name="Kovar C."/>
            <person name="Mata R."/>
            <person name="Mathew T."/>
            <person name="Ngo R."/>
            <person name="Nguyen L."/>
            <person name="Nguyen N."/>
            <person name="Okwuonu G."/>
            <person name="Ongeri F."/>
            <person name="Pham C."/>
            <person name="Simmons D."/>
            <person name="Wilczek-Boney K."/>
            <person name="Hale W."/>
            <person name="Jakkamsetti A."/>
            <person name="Pham P."/>
            <person name="Ruth R."/>
            <person name="San Lucas F."/>
            <person name="Warren J."/>
            <person name="Zhang J."/>
            <person name="Zhao Z."/>
            <person name="Zhou C."/>
            <person name="Zhu D."/>
            <person name="Lee S."/>
            <person name="Bess C."/>
            <person name="Blankenburg K."/>
            <person name="Forbes L."/>
            <person name="Fu Q."/>
            <person name="Gubbala S."/>
            <person name="Hirani K."/>
            <person name="Jayaseelan J.C."/>
            <person name="Lara F."/>
            <person name="Munidasa M."/>
            <person name="Palculict T."/>
            <person name="Patil S."/>
            <person name="Pu L.-L."/>
            <person name="Saada N."/>
            <person name="Tang L."/>
            <person name="Weissenberger G."/>
            <person name="Zhu Y."/>
            <person name="Hemphill L."/>
            <person name="Shang Y."/>
            <person name="Youmans B."/>
            <person name="Ayvaz T."/>
            <person name="Ross M."/>
            <person name="Santibanez J."/>
            <person name="Aqrawi P."/>
            <person name="Gross S."/>
            <person name="Joshi V."/>
            <person name="Fowler G."/>
            <person name="Nazareth L."/>
            <person name="Reid J."/>
            <person name="Worley K."/>
            <person name="Petrosino J."/>
            <person name="Highlander S."/>
            <person name="Gibbs R."/>
        </authorList>
    </citation>
    <scope>NUCLEOTIDE SEQUENCE [LARGE SCALE GENOMIC DNA]</scope>
    <source>
        <strain evidence="20">DSM 15952 / CCUG 50447 / LMG 22039 / TP 1.5</strain>
    </source>
</reference>
<dbReference type="InterPro" id="IPR013011">
    <property type="entry name" value="PTS_EIIB_2"/>
</dbReference>
<feature type="domain" description="PTS EIIB type-2" evidence="17">
    <location>
        <begin position="535"/>
        <end position="628"/>
    </location>
</feature>
<evidence type="ECO:0000256" key="9">
    <source>
        <dbReference type="ARBA" id="ARBA00022597"/>
    </source>
</evidence>
<evidence type="ECO:0000256" key="8">
    <source>
        <dbReference type="ARBA" id="ARBA00022553"/>
    </source>
</evidence>
<dbReference type="EC" id="2.7.1.197" evidence="4"/>
<dbReference type="InterPro" id="IPR013014">
    <property type="entry name" value="PTS_EIIC_2"/>
</dbReference>
<organism evidence="19 20">
    <name type="scientific">Enterococcus italicus (strain DSM 15952 / CCUG 50447 / LMG 22039 / TP 1.5)</name>
    <dbReference type="NCBI Taxonomy" id="888064"/>
    <lineage>
        <taxon>Bacteria</taxon>
        <taxon>Bacillati</taxon>
        <taxon>Bacillota</taxon>
        <taxon>Bacilli</taxon>
        <taxon>Lactobacillales</taxon>
        <taxon>Enterococcaceae</taxon>
        <taxon>Enterococcus</taxon>
    </lineage>
</organism>
<evidence type="ECO:0000256" key="10">
    <source>
        <dbReference type="ARBA" id="ARBA00022679"/>
    </source>
</evidence>
<comment type="function">
    <text evidence="2">The phosphoenolpyruvate-dependent sugar phosphotransferase system (sugar PTS), a major carbohydrate active transport system, catalyzes the phosphorylation of incoming sugar substrates concomitantly with their translocation across the cell membrane. The enzyme II CmtAB PTS system is involved in D-mannitol transport.</text>
</comment>
<feature type="transmembrane region" description="Helical" evidence="16">
    <location>
        <begin position="65"/>
        <end position="84"/>
    </location>
</feature>
<feature type="transmembrane region" description="Helical" evidence="16">
    <location>
        <begin position="284"/>
        <end position="303"/>
    </location>
</feature>
<dbReference type="EMBL" id="AEPV01000073">
    <property type="protein sequence ID" value="EFU73246.1"/>
    <property type="molecule type" value="Genomic_DNA"/>
</dbReference>
<dbReference type="GO" id="GO:0009401">
    <property type="term" value="P:phosphoenolpyruvate-dependent sugar phosphotransferase system"/>
    <property type="evidence" value="ECO:0007669"/>
    <property type="project" value="UniProtKB-KW"/>
</dbReference>
<dbReference type="InterPro" id="IPR029503">
    <property type="entry name" value="PTS_EIIB_mannitol"/>
</dbReference>
<evidence type="ECO:0000256" key="4">
    <source>
        <dbReference type="ARBA" id="ARBA00011909"/>
    </source>
</evidence>
<keyword evidence="20" id="KW-1185">Reference proteome</keyword>
<evidence type="ECO:0000256" key="1">
    <source>
        <dbReference type="ARBA" id="ARBA00001655"/>
    </source>
</evidence>
<proteinExistence type="predicted"/>
<evidence type="ECO:0000259" key="17">
    <source>
        <dbReference type="PROSITE" id="PS51099"/>
    </source>
</evidence>
<gene>
    <name evidence="19" type="primary">mtlA</name>
    <name evidence="19" type="ORF">HMPREF9088_1921</name>
</gene>
<feature type="domain" description="PTS EIIB type-2" evidence="17">
    <location>
        <begin position="417"/>
        <end position="512"/>
    </location>
</feature>
<dbReference type="eggNOG" id="COG2213">
    <property type="taxonomic scope" value="Bacteria"/>
</dbReference>
<keyword evidence="9" id="KW-0762">Sugar transport</keyword>
<dbReference type="Gene3D" id="3.40.50.2300">
    <property type="match status" value="2"/>
</dbReference>
<evidence type="ECO:0000256" key="16">
    <source>
        <dbReference type="SAM" id="Phobius"/>
    </source>
</evidence>
<dbReference type="PANTHER" id="PTHR30181">
    <property type="entry name" value="MANNITOL PERMEASE IIC COMPONENT"/>
    <property type="match status" value="1"/>
</dbReference>
<dbReference type="PROSITE" id="PS51104">
    <property type="entry name" value="PTS_EIIC_TYPE_2"/>
    <property type="match status" value="1"/>
</dbReference>
<evidence type="ECO:0000256" key="6">
    <source>
        <dbReference type="ARBA" id="ARBA00022448"/>
    </source>
</evidence>
<dbReference type="Pfam" id="PF02302">
    <property type="entry name" value="PTS_IIB"/>
    <property type="match status" value="2"/>
</dbReference>
<evidence type="ECO:0000256" key="5">
    <source>
        <dbReference type="ARBA" id="ARBA00021825"/>
    </source>
</evidence>
<dbReference type="InterPro" id="IPR036095">
    <property type="entry name" value="PTS_EIIB-like_sf"/>
</dbReference>
<feature type="transmembrane region" description="Helical" evidence="16">
    <location>
        <begin position="96"/>
        <end position="114"/>
    </location>
</feature>
<keyword evidence="8" id="KW-0597">Phosphoprotein</keyword>
<feature type="transmembrane region" description="Helical" evidence="16">
    <location>
        <begin position="170"/>
        <end position="191"/>
    </location>
</feature>
<comment type="caution">
    <text evidence="19">The sequence shown here is derived from an EMBL/GenBank/DDBJ whole genome shotgun (WGS) entry which is preliminary data.</text>
</comment>
<dbReference type="NCBIfam" id="NF011663">
    <property type="entry name" value="PRK15083.1"/>
    <property type="match status" value="1"/>
</dbReference>
<dbReference type="GO" id="GO:0090563">
    <property type="term" value="F:protein-phosphocysteine-sugar phosphotransferase activity"/>
    <property type="evidence" value="ECO:0007669"/>
    <property type="project" value="TreeGrafter"/>
</dbReference>
<sequence>MPKLDCYFIESLFLCLYDRNVEKVEDCNKEGIDMANSAQVEKKKGVKAGAQKLGSYLSSMVMPNIGAFIAWGVMTALFIGDGWLPNERLSTMVTPTLTYLLPLLIAYTGGQMVYGQRGAVVGAISAMGVIMGTDIPMFIGAMIMGPLGGWCIKKFDDVFKEKVRAGFEMLVNNFSAGLIGFGLAILAFYGIGPVVEMISHLLSKGVEVIVGANLLPLANVFIEPGKVLFLNNAINHGILTPLGTEQAATSGKSILFLLEANPGPGLGILLAFTFFGKGSAKSSAPGAIIIQFLGGIHEIYFPYIMMKPALFLAAICGGVSGTFMFQLLGAGLKAASSPGSIFAILLMTPKGLSNYVAVLSGVIVGAVVSFIVASIILRMDNSQDDTFDQSKEMVQQQKAESKGQVITTSTTSFNDIDKIIFACDAGMGSSAMGASILRDKVKKAGIDLPVSNSAINDLQNDPKALVVTQEELQERAKRKSPSSEFVAVENFMNSPKYDEIVQHLLAEDVEPAPVATPATSVTPQATVTDDYSKVTHIIFACDAGMGSSAMGASILRKLVKNNGLTIPVTNSAIGNLQDEADALIVSQKELTTRATQKTPSAIHVSVDNFLTAPEYDEVVATLKEAKKV</sequence>
<evidence type="ECO:0000256" key="15">
    <source>
        <dbReference type="ARBA" id="ARBA00033349"/>
    </source>
</evidence>